<accession>A0A158GC79</accession>
<name>A0A158GC79_9BURK</name>
<reference evidence="1 2" key="1">
    <citation type="submission" date="2016-01" db="EMBL/GenBank/DDBJ databases">
        <authorList>
            <person name="Oliw E.H."/>
        </authorList>
    </citation>
    <scope>NUCLEOTIDE SEQUENCE [LARGE SCALE GENOMIC DNA]</scope>
    <source>
        <strain evidence="1">LMG 27134</strain>
    </source>
</reference>
<sequence length="80" mass="9309">MDLQSITGVWERSSADEQTEREGAVNFNWGVMRGVWRRISAGSRRWIDESIRLRGQAETVYFCDDGDGKWPPTSNDRRLF</sequence>
<evidence type="ECO:0000313" key="2">
    <source>
        <dbReference type="Proteomes" id="UP000054683"/>
    </source>
</evidence>
<protein>
    <submittedName>
        <fullName evidence="1">Uncharacterized protein</fullName>
    </submittedName>
</protein>
<evidence type="ECO:0000313" key="1">
    <source>
        <dbReference type="EMBL" id="SAL29507.1"/>
    </source>
</evidence>
<gene>
    <name evidence="1" type="ORF">AWB69_02341</name>
</gene>
<organism evidence="1 2">
    <name type="scientific">Caballeronia udeis</name>
    <dbReference type="NCBI Taxonomy" id="1232866"/>
    <lineage>
        <taxon>Bacteria</taxon>
        <taxon>Pseudomonadati</taxon>
        <taxon>Pseudomonadota</taxon>
        <taxon>Betaproteobacteria</taxon>
        <taxon>Burkholderiales</taxon>
        <taxon>Burkholderiaceae</taxon>
        <taxon>Caballeronia</taxon>
    </lineage>
</organism>
<dbReference type="AlphaFoldDB" id="A0A158GC79"/>
<proteinExistence type="predicted"/>
<dbReference type="EMBL" id="FCOK02000012">
    <property type="protein sequence ID" value="SAL29507.1"/>
    <property type="molecule type" value="Genomic_DNA"/>
</dbReference>
<dbReference type="Proteomes" id="UP000054683">
    <property type="component" value="Unassembled WGS sequence"/>
</dbReference>